<proteinExistence type="predicted"/>
<dbReference type="FunCoup" id="Q6CIQ7">
    <property type="interactions" value="176"/>
</dbReference>
<feature type="domain" description="Rhodanese" evidence="7">
    <location>
        <begin position="165"/>
        <end position="185"/>
    </location>
</feature>
<dbReference type="Pfam" id="PF11970">
    <property type="entry name" value="GPR_Gpa2_C"/>
    <property type="match status" value="1"/>
</dbReference>
<evidence type="ECO:0000256" key="6">
    <source>
        <dbReference type="SAM" id="Phobius"/>
    </source>
</evidence>
<evidence type="ECO:0000256" key="2">
    <source>
        <dbReference type="ARBA" id="ARBA00022692"/>
    </source>
</evidence>
<feature type="region of interest" description="Disordered" evidence="5">
    <location>
        <begin position="788"/>
        <end position="811"/>
    </location>
</feature>
<dbReference type="AlphaFoldDB" id="Q6CIQ7"/>
<dbReference type="PaxDb" id="284590-Q6CIQ7"/>
<evidence type="ECO:0000313" key="9">
    <source>
        <dbReference type="Proteomes" id="UP000000598"/>
    </source>
</evidence>
<accession>Q6CIQ7</accession>
<dbReference type="PROSITE" id="PS50206">
    <property type="entry name" value="RHODANESE_3"/>
    <property type="match status" value="1"/>
</dbReference>
<name>Q6CIQ7_KLULA</name>
<protein>
    <submittedName>
        <fullName evidence="8">KLLA0F24750p</fullName>
    </submittedName>
</protein>
<dbReference type="InterPro" id="IPR001763">
    <property type="entry name" value="Rhodanese-like_dom"/>
</dbReference>
<feature type="compositionally biased region" description="Polar residues" evidence="5">
    <location>
        <begin position="797"/>
        <end position="811"/>
    </location>
</feature>
<feature type="region of interest" description="Disordered" evidence="5">
    <location>
        <begin position="840"/>
        <end position="866"/>
    </location>
</feature>
<feature type="transmembrane region" description="Helical" evidence="6">
    <location>
        <begin position="179"/>
        <end position="199"/>
    </location>
</feature>
<dbReference type="HOGENOM" id="CLU_314960_0_0_1"/>
<dbReference type="InterPro" id="IPR022596">
    <property type="entry name" value="GPR1/2/3_C"/>
</dbReference>
<evidence type="ECO:0000256" key="5">
    <source>
        <dbReference type="SAM" id="MobiDB-lite"/>
    </source>
</evidence>
<feature type="transmembrane region" description="Helical" evidence="6">
    <location>
        <begin position="525"/>
        <end position="542"/>
    </location>
</feature>
<evidence type="ECO:0000256" key="3">
    <source>
        <dbReference type="ARBA" id="ARBA00022989"/>
    </source>
</evidence>
<dbReference type="PANTHER" id="PTHR23112:SF37">
    <property type="entry name" value="G PROTEIN-COUPLED RECEPTOR GPR1"/>
    <property type="match status" value="1"/>
</dbReference>
<dbReference type="GO" id="GO:0007189">
    <property type="term" value="P:adenylate cyclase-activating G protein-coupled receptor signaling pathway"/>
    <property type="evidence" value="ECO:0007669"/>
    <property type="project" value="TreeGrafter"/>
</dbReference>
<keyword evidence="9" id="KW-1185">Reference proteome</keyword>
<evidence type="ECO:0000256" key="1">
    <source>
        <dbReference type="ARBA" id="ARBA00004141"/>
    </source>
</evidence>
<dbReference type="Gene3D" id="1.20.1070.10">
    <property type="entry name" value="Rhodopsin 7-helix transmembrane proteins"/>
    <property type="match status" value="1"/>
</dbReference>
<dbReference type="InterPro" id="IPR023041">
    <property type="entry name" value="Glucose_rcpt_Git3-like_N"/>
</dbReference>
<keyword evidence="2 6" id="KW-0812">Transmembrane</keyword>
<feature type="transmembrane region" description="Helical" evidence="6">
    <location>
        <begin position="558"/>
        <end position="580"/>
    </location>
</feature>
<organism evidence="8 9">
    <name type="scientific">Kluyveromyces lactis (strain ATCC 8585 / CBS 2359 / DSM 70799 / NBRC 1267 / NRRL Y-1140 / WM37)</name>
    <name type="common">Yeast</name>
    <name type="synonym">Candida sphaerica</name>
    <dbReference type="NCBI Taxonomy" id="284590"/>
    <lineage>
        <taxon>Eukaryota</taxon>
        <taxon>Fungi</taxon>
        <taxon>Dikarya</taxon>
        <taxon>Ascomycota</taxon>
        <taxon>Saccharomycotina</taxon>
        <taxon>Saccharomycetes</taxon>
        <taxon>Saccharomycetales</taxon>
        <taxon>Saccharomycetaceae</taxon>
        <taxon>Kluyveromyces</taxon>
    </lineage>
</organism>
<reference evidence="8 9" key="1">
    <citation type="journal article" date="2004" name="Nature">
        <title>Genome evolution in yeasts.</title>
        <authorList>
            <consortium name="Genolevures"/>
            <person name="Dujon B."/>
            <person name="Sherman D."/>
            <person name="Fischer G."/>
            <person name="Durrens P."/>
            <person name="Casaregola S."/>
            <person name="Lafontaine I."/>
            <person name="de Montigny J."/>
            <person name="Marck C."/>
            <person name="Neuveglise C."/>
            <person name="Talla E."/>
            <person name="Goffard N."/>
            <person name="Frangeul L."/>
            <person name="Aigle M."/>
            <person name="Anthouard V."/>
            <person name="Babour A."/>
            <person name="Barbe V."/>
            <person name="Barnay S."/>
            <person name="Blanchin S."/>
            <person name="Beckerich J.M."/>
            <person name="Beyne E."/>
            <person name="Bleykasten C."/>
            <person name="Boisrame A."/>
            <person name="Boyer J."/>
            <person name="Cattolico L."/>
            <person name="Confanioleri F."/>
            <person name="de Daruvar A."/>
            <person name="Despons L."/>
            <person name="Fabre E."/>
            <person name="Fairhead C."/>
            <person name="Ferry-Dumazet H."/>
            <person name="Groppi A."/>
            <person name="Hantraye F."/>
            <person name="Hennequin C."/>
            <person name="Jauniaux N."/>
            <person name="Joyet P."/>
            <person name="Kachouri R."/>
            <person name="Kerrest A."/>
            <person name="Koszul R."/>
            <person name="Lemaire M."/>
            <person name="Lesur I."/>
            <person name="Ma L."/>
            <person name="Muller H."/>
            <person name="Nicaud J.M."/>
            <person name="Nikolski M."/>
            <person name="Oztas S."/>
            <person name="Ozier-Kalogeropoulos O."/>
            <person name="Pellenz S."/>
            <person name="Potier S."/>
            <person name="Richard G.F."/>
            <person name="Straub M.L."/>
            <person name="Suleau A."/>
            <person name="Swennene D."/>
            <person name="Tekaia F."/>
            <person name="Wesolowski-Louvel M."/>
            <person name="Westhof E."/>
            <person name="Wirth B."/>
            <person name="Zeniou-Meyer M."/>
            <person name="Zivanovic I."/>
            <person name="Bolotin-Fukuhara M."/>
            <person name="Thierry A."/>
            <person name="Bouchier C."/>
            <person name="Caudron B."/>
            <person name="Scarpelli C."/>
            <person name="Gaillardin C."/>
            <person name="Weissenbach J."/>
            <person name="Wincker P."/>
            <person name="Souciet J.L."/>
        </authorList>
    </citation>
    <scope>NUCLEOTIDE SEQUENCE [LARGE SCALE GENOMIC DNA]</scope>
    <source>
        <strain evidence="9">ATCC 8585 / CBS 2359 / DSM 70799 / NBRC 1267 / NRRL Y-1140 / WM37</strain>
    </source>
</reference>
<dbReference type="OMA" id="NMEGGLY"/>
<feature type="transmembrane region" description="Helical" evidence="6">
    <location>
        <begin position="56"/>
        <end position="78"/>
    </location>
</feature>
<gene>
    <name evidence="8" type="ORF">KLLA0_F24750g</name>
</gene>
<feature type="compositionally biased region" description="Basic and acidic residues" evidence="5">
    <location>
        <begin position="412"/>
        <end position="424"/>
    </location>
</feature>
<dbReference type="GO" id="GO:0005886">
    <property type="term" value="C:plasma membrane"/>
    <property type="evidence" value="ECO:0007669"/>
    <property type="project" value="TreeGrafter"/>
</dbReference>
<feature type="transmembrane region" description="Helical" evidence="6">
    <location>
        <begin position="131"/>
        <end position="155"/>
    </location>
</feature>
<dbReference type="GO" id="GO:0004930">
    <property type="term" value="F:G protein-coupled receptor activity"/>
    <property type="evidence" value="ECO:0007669"/>
    <property type="project" value="TreeGrafter"/>
</dbReference>
<feature type="region of interest" description="Disordered" evidence="5">
    <location>
        <begin position="411"/>
        <end position="475"/>
    </location>
</feature>
<dbReference type="SUPFAM" id="SSF81321">
    <property type="entry name" value="Family A G protein-coupled receptor-like"/>
    <property type="match status" value="1"/>
</dbReference>
<keyword evidence="4 6" id="KW-0472">Membrane</keyword>
<dbReference type="EMBL" id="CR382126">
    <property type="protein sequence ID" value="CAG98890.1"/>
    <property type="molecule type" value="Genomic_DNA"/>
</dbReference>
<feature type="compositionally biased region" description="Polar residues" evidence="5">
    <location>
        <begin position="453"/>
        <end position="475"/>
    </location>
</feature>
<dbReference type="Pfam" id="PF11710">
    <property type="entry name" value="Git3"/>
    <property type="match status" value="1"/>
</dbReference>
<evidence type="ECO:0000259" key="7">
    <source>
        <dbReference type="PROSITE" id="PS50206"/>
    </source>
</evidence>
<comment type="subcellular location">
    <subcellularLocation>
        <location evidence="1">Membrane</location>
        <topology evidence="1">Multi-pass membrane protein</topology>
    </subcellularLocation>
</comment>
<keyword evidence="3 6" id="KW-1133">Transmembrane helix</keyword>
<dbReference type="Proteomes" id="UP000000598">
    <property type="component" value="Chromosome F"/>
</dbReference>
<sequence>MIEDLLDPTSTTVVTYTHYARIAAFKDLNTTTVNQVLGLPGLFSTFNAPQLRKLRISAISASVASIFACIIGLYLLTSIDRRRKVFRHHLIFYLLVCDFLKAIVLLIYPVVILRHNEIYGTPAFYNTVGWLTAYAIEGADIAIFVFALHFAILIFKPNWKWRNNNTGNLEGGFFKWRKFIYPFTALTPTVLASLAFINFSSYNEDVIEADTNVVLDNNNYNFEFQAKMGGYKPLSAWCYLPPVPIWYKLVLSWVPRYFIFLTICTIYISIYVFVNRESRKIKSEIKGFQHSEDNHVNFFNRKPSLNIALNVINGSAIGIKYCFKRFVSFLRNFFFLELFDDTESQKHNLSAAGGRQRAGTPGLPSVNDLDIGLSNRYEYSPDEVDIEDGYNNNSNNGLHLFEYSNLPIASHDGSEDLNKNRKPDSLTPAKPQVAQFRQPANSYASARCPPSIPLQTSSSPNDVPNVSKHSTNTVDNQAMGTEVDIEKMEHLPGKDVTGIKHKFQSEMYAHFKNRRDQIRRQLKSIFVYPMAYLLLWLFPFIVDCSQYSYEIYNGPIVWLAYIATFMQPLNGVVDVAVFLYREQPWRYSWGLIHFKELISKYRLKGEIGEADILSMCESELGRRGWYYRGRWVKEECWKYKPQLWKRTYWYVHRTVIGLWRLDLNFEDNCLDRDYWDSYYGNHASNTMSMSTTNKLKLFPVLHQSLSSSTGSSENGIDPYKRKFKVPLMWRIFHKLPLQEGIDLDELDRYLKMKNRYDDFIIPGLQFAIDQNTSNNNNSLFKPNYLLSSSSKEKEPTSDISPSKHSSITETPLQGSLNFGNVANMNFADVTKNANLPGVCANSNQSQSSTKEEQLDLLSFLKGPPPT</sequence>
<feature type="transmembrane region" description="Helical" evidence="6">
    <location>
        <begin position="257"/>
        <end position="274"/>
    </location>
</feature>
<dbReference type="STRING" id="284590.Q6CIQ7"/>
<dbReference type="KEGG" id="kla:KLLA0_F24750g"/>
<feature type="transmembrane region" description="Helical" evidence="6">
    <location>
        <begin position="90"/>
        <end position="111"/>
    </location>
</feature>
<evidence type="ECO:0000313" key="8">
    <source>
        <dbReference type="EMBL" id="CAG98890.1"/>
    </source>
</evidence>
<evidence type="ECO:0000256" key="4">
    <source>
        <dbReference type="ARBA" id="ARBA00023136"/>
    </source>
</evidence>
<dbReference type="PANTHER" id="PTHR23112">
    <property type="entry name" value="G PROTEIN-COUPLED RECEPTOR 157-RELATED"/>
    <property type="match status" value="1"/>
</dbReference>
<dbReference type="InParanoid" id="Q6CIQ7"/>
<dbReference type="eggNOG" id="ENOG502QU8E">
    <property type="taxonomic scope" value="Eukaryota"/>
</dbReference>